<evidence type="ECO:0000313" key="2">
    <source>
        <dbReference type="EMBL" id="PWZ41842.1"/>
    </source>
</evidence>
<accession>A0A3L6G444</accession>
<dbReference type="EMBL" id="NCVQ01000003">
    <property type="protein sequence ID" value="PWZ41842.1"/>
    <property type="molecule type" value="Genomic_DNA"/>
</dbReference>
<feature type="region of interest" description="Disordered" evidence="1">
    <location>
        <begin position="1"/>
        <end position="42"/>
    </location>
</feature>
<protein>
    <submittedName>
        <fullName evidence="2">Uncharacterized protein</fullName>
    </submittedName>
</protein>
<gene>
    <name evidence="2" type="ORF">Zm00014a_043285</name>
</gene>
<name>A0A3L6G444_MAIZE</name>
<dbReference type="Proteomes" id="UP000251960">
    <property type="component" value="Chromosome 2"/>
</dbReference>
<feature type="compositionally biased region" description="Basic and acidic residues" evidence="1">
    <location>
        <begin position="7"/>
        <end position="16"/>
    </location>
</feature>
<reference evidence="2" key="1">
    <citation type="journal article" date="2018" name="Nat. Genet.">
        <title>Extensive intraspecific gene order and gene structural variations between Mo17 and other maize genomes.</title>
        <authorList>
            <person name="Sun S."/>
            <person name="Zhou Y."/>
            <person name="Chen J."/>
            <person name="Shi J."/>
            <person name="Zhao H."/>
            <person name="Zhao H."/>
            <person name="Song W."/>
            <person name="Zhang M."/>
            <person name="Cui Y."/>
            <person name="Dong X."/>
            <person name="Liu H."/>
            <person name="Ma X."/>
            <person name="Jiao Y."/>
            <person name="Wang B."/>
            <person name="Wei X."/>
            <person name="Stein J.C."/>
            <person name="Glaubitz J.C."/>
            <person name="Lu F."/>
            <person name="Yu G."/>
            <person name="Liang C."/>
            <person name="Fengler K."/>
            <person name="Li B."/>
            <person name="Rafalski A."/>
            <person name="Schnable P.S."/>
            <person name="Ware D.H."/>
            <person name="Buckler E.S."/>
            <person name="Lai J."/>
        </authorList>
    </citation>
    <scope>NUCLEOTIDE SEQUENCE [LARGE SCALE GENOMIC DNA]</scope>
    <source>
        <tissue evidence="2">Seedling</tissue>
    </source>
</reference>
<evidence type="ECO:0000256" key="1">
    <source>
        <dbReference type="SAM" id="MobiDB-lite"/>
    </source>
</evidence>
<dbReference type="AlphaFoldDB" id="A0A3L6G444"/>
<sequence length="107" mass="11908">MGMANEAARKQSDLRDGSIFGGRMSTQAKPNHGKRKPIHGKDKVWQAARETNRQSLTIPLTNFISMLLPRCCSSICSRRPPDTIPGIVLQFLPSGCYDLFLVHDVEP</sequence>
<organism evidence="2">
    <name type="scientific">Zea mays</name>
    <name type="common">Maize</name>
    <dbReference type="NCBI Taxonomy" id="4577"/>
    <lineage>
        <taxon>Eukaryota</taxon>
        <taxon>Viridiplantae</taxon>
        <taxon>Streptophyta</taxon>
        <taxon>Embryophyta</taxon>
        <taxon>Tracheophyta</taxon>
        <taxon>Spermatophyta</taxon>
        <taxon>Magnoliopsida</taxon>
        <taxon>Liliopsida</taxon>
        <taxon>Poales</taxon>
        <taxon>Poaceae</taxon>
        <taxon>PACMAD clade</taxon>
        <taxon>Panicoideae</taxon>
        <taxon>Andropogonodae</taxon>
        <taxon>Andropogoneae</taxon>
        <taxon>Tripsacinae</taxon>
        <taxon>Zea</taxon>
    </lineage>
</organism>
<comment type="caution">
    <text evidence="2">The sequence shown here is derived from an EMBL/GenBank/DDBJ whole genome shotgun (WGS) entry which is preliminary data.</text>
</comment>
<proteinExistence type="predicted"/>